<dbReference type="GO" id="GO:0030246">
    <property type="term" value="F:carbohydrate binding"/>
    <property type="evidence" value="ECO:0007669"/>
    <property type="project" value="InterPro"/>
</dbReference>
<keyword evidence="4" id="KW-1185">Reference proteome</keyword>
<feature type="domain" description="Carbohydrate-binding" evidence="2">
    <location>
        <begin position="130"/>
        <end position="277"/>
    </location>
</feature>
<dbReference type="KEGG" id="bsed:DN745_00420"/>
<accession>A0A2Z4FG23</accession>
<dbReference type="Pfam" id="PF06452">
    <property type="entry name" value="CBM9_1"/>
    <property type="match status" value="1"/>
</dbReference>
<name>A0A2Z4FG23_9DELT</name>
<feature type="region of interest" description="Disordered" evidence="1">
    <location>
        <begin position="606"/>
        <end position="645"/>
    </location>
</feature>
<proteinExistence type="predicted"/>
<dbReference type="InterPro" id="IPR010502">
    <property type="entry name" value="Carb-bd_dom_fam9"/>
</dbReference>
<dbReference type="CDD" id="cd00241">
    <property type="entry name" value="DOMON_like"/>
    <property type="match status" value="1"/>
</dbReference>
<gene>
    <name evidence="3" type="ORF">DN745_00420</name>
</gene>
<protein>
    <recommendedName>
        <fullName evidence="2">Carbohydrate-binding domain-containing protein</fullName>
    </recommendedName>
</protein>
<dbReference type="SUPFAM" id="SSF49344">
    <property type="entry name" value="CBD9-like"/>
    <property type="match status" value="1"/>
</dbReference>
<dbReference type="OrthoDB" id="5525476at2"/>
<feature type="compositionally biased region" description="Low complexity" evidence="1">
    <location>
        <begin position="620"/>
        <end position="639"/>
    </location>
</feature>
<evidence type="ECO:0000259" key="2">
    <source>
        <dbReference type="Pfam" id="PF06452"/>
    </source>
</evidence>
<dbReference type="GO" id="GO:0004553">
    <property type="term" value="F:hydrolase activity, hydrolyzing O-glycosyl compounds"/>
    <property type="evidence" value="ECO:0007669"/>
    <property type="project" value="InterPro"/>
</dbReference>
<organism evidence="3 4">
    <name type="scientific">Bradymonas sediminis</name>
    <dbReference type="NCBI Taxonomy" id="1548548"/>
    <lineage>
        <taxon>Bacteria</taxon>
        <taxon>Deltaproteobacteria</taxon>
        <taxon>Bradymonadales</taxon>
        <taxon>Bradymonadaceae</taxon>
        <taxon>Bradymonas</taxon>
    </lineage>
</organism>
<dbReference type="AlphaFoldDB" id="A0A2Z4FG23"/>
<dbReference type="Gene3D" id="2.60.40.1190">
    <property type="match status" value="1"/>
</dbReference>
<dbReference type="EMBL" id="CP030032">
    <property type="protein sequence ID" value="AWV87870.1"/>
    <property type="molecule type" value="Genomic_DNA"/>
</dbReference>
<reference evidence="3 4" key="1">
    <citation type="submission" date="2018-06" db="EMBL/GenBank/DDBJ databases">
        <title>Lujinxingia sediminis gen. nov. sp. nov., a new facultative anaerobic member of the class Deltaproteobacteria, and proposal of Lujinxingaceae fam. nov.</title>
        <authorList>
            <person name="Guo L.-Y."/>
            <person name="Li C.-M."/>
            <person name="Wang S."/>
            <person name="Du Z.-J."/>
        </authorList>
    </citation>
    <scope>NUCLEOTIDE SEQUENCE [LARGE SCALE GENOMIC DNA]</scope>
    <source>
        <strain evidence="3 4">FA350</strain>
    </source>
</reference>
<dbReference type="GO" id="GO:0016052">
    <property type="term" value="P:carbohydrate catabolic process"/>
    <property type="evidence" value="ECO:0007669"/>
    <property type="project" value="InterPro"/>
</dbReference>
<sequence>MRTRIALVSPHKYSTSRGRLGSLKMLVLTCLLSMAAFSVGCSSSKSHELDPFGLADEPDPNDLLDEEIKPRRGTPARARRSAAVDQPLLVLPLPKAETSKTIDGDFSDWNTRKVRTFGSSKHIVTGEEFWGGAKDASFSVGVEADEGYVYFSVAVRDDVVIDAESQDIMSDGVIIWLQDPKLESVIASLPDGMAKRHDIGSESAILFTPDGQFWRFDRPDGALHRAGITAATKKTKDGYNVEVALTLGVIGQVATLPTEAVAFRVELLDGDEAGRRGEQTRLSMLPDPLGPRFARYEVGGWLPFSQAKGQPPRPGALGRWVLNGDTWYYDSFEVVPNSWLLLQDTSEFEETLAKTDVFDEICPLATSERELVEAYQSTRGTQRAGLLLCGPRAPGNRCPSDAQSELYWLNLERQGEDWSLAKHAKVTPEPLQQCAKTPRKGGDFYSEFSLLPLEMLGPTVWGIGWHKGYSDRKERSLERGVWFANPDLPTPYMGTAIAEKTRARTRERTLSKSHVYLALVDDVAGLDICEVERIQEQQCSGLDRRCATTEFGESVQVHVKLWSPHKQRFETYLQTKHRGCSAATFDFNERRGFMLLVEPGRLGALASPANPGSKRRRQEVVAPVEVPAAAEPEAAPAPAKGVDLF</sequence>
<evidence type="ECO:0000313" key="3">
    <source>
        <dbReference type="EMBL" id="AWV87870.1"/>
    </source>
</evidence>
<evidence type="ECO:0000313" key="4">
    <source>
        <dbReference type="Proteomes" id="UP000249799"/>
    </source>
</evidence>
<dbReference type="Proteomes" id="UP000249799">
    <property type="component" value="Chromosome"/>
</dbReference>
<evidence type="ECO:0000256" key="1">
    <source>
        <dbReference type="SAM" id="MobiDB-lite"/>
    </source>
</evidence>